<keyword evidence="1" id="KW-0472">Membrane</keyword>
<proteinExistence type="predicted"/>
<evidence type="ECO:0000313" key="3">
    <source>
        <dbReference type="Proteomes" id="UP000005408"/>
    </source>
</evidence>
<name>A0A8W8INR5_MAGGI</name>
<keyword evidence="1" id="KW-0812">Transmembrane</keyword>
<dbReference type="EnsemblMetazoa" id="G15177.3">
    <property type="protein sequence ID" value="G15177.3:cds"/>
    <property type="gene ID" value="G15177"/>
</dbReference>
<dbReference type="Proteomes" id="UP000005408">
    <property type="component" value="Unassembled WGS sequence"/>
</dbReference>
<accession>A0A8W8INR5</accession>
<evidence type="ECO:0000313" key="2">
    <source>
        <dbReference type="EnsemblMetazoa" id="G15177.2:cds"/>
    </source>
</evidence>
<organism evidence="2 3">
    <name type="scientific">Magallana gigas</name>
    <name type="common">Pacific oyster</name>
    <name type="synonym">Crassostrea gigas</name>
    <dbReference type="NCBI Taxonomy" id="29159"/>
    <lineage>
        <taxon>Eukaryota</taxon>
        <taxon>Metazoa</taxon>
        <taxon>Spiralia</taxon>
        <taxon>Lophotrochozoa</taxon>
        <taxon>Mollusca</taxon>
        <taxon>Bivalvia</taxon>
        <taxon>Autobranchia</taxon>
        <taxon>Pteriomorphia</taxon>
        <taxon>Ostreida</taxon>
        <taxon>Ostreoidea</taxon>
        <taxon>Ostreidae</taxon>
        <taxon>Magallana</taxon>
    </lineage>
</organism>
<keyword evidence="3" id="KW-1185">Reference proteome</keyword>
<reference evidence="2" key="1">
    <citation type="submission" date="2022-08" db="UniProtKB">
        <authorList>
            <consortium name="EnsemblMetazoa"/>
        </authorList>
    </citation>
    <scope>IDENTIFICATION</scope>
    <source>
        <strain evidence="2">05x7-T-G4-1.051#20</strain>
    </source>
</reference>
<dbReference type="AlphaFoldDB" id="A0A8W8INR5"/>
<dbReference type="EnsemblMetazoa" id="G15177.2">
    <property type="protein sequence ID" value="G15177.2:cds"/>
    <property type="gene ID" value="G15177"/>
</dbReference>
<feature type="transmembrane region" description="Helical" evidence="1">
    <location>
        <begin position="6"/>
        <end position="25"/>
    </location>
</feature>
<evidence type="ECO:0000256" key="1">
    <source>
        <dbReference type="SAM" id="Phobius"/>
    </source>
</evidence>
<sequence>MATTKSNAVLFTTIIYVVYTIGPIASQKSFRYDENLYQDQDETLVEKRQFDRLASGL</sequence>
<keyword evidence="1" id="KW-1133">Transmembrane helix</keyword>
<protein>
    <submittedName>
        <fullName evidence="2">Uncharacterized protein</fullName>
    </submittedName>
</protein>